<organism evidence="2 3">
    <name type="scientific">Zostera marina</name>
    <name type="common">Eelgrass</name>
    <dbReference type="NCBI Taxonomy" id="29655"/>
    <lineage>
        <taxon>Eukaryota</taxon>
        <taxon>Viridiplantae</taxon>
        <taxon>Streptophyta</taxon>
        <taxon>Embryophyta</taxon>
        <taxon>Tracheophyta</taxon>
        <taxon>Spermatophyta</taxon>
        <taxon>Magnoliopsida</taxon>
        <taxon>Liliopsida</taxon>
        <taxon>Zosteraceae</taxon>
        <taxon>Zostera</taxon>
    </lineage>
</organism>
<name>A0A0K9PC84_ZOSMR</name>
<evidence type="ECO:0000313" key="2">
    <source>
        <dbReference type="EMBL" id="KMZ66658.1"/>
    </source>
</evidence>
<feature type="signal peptide" evidence="1">
    <location>
        <begin position="1"/>
        <end position="31"/>
    </location>
</feature>
<evidence type="ECO:0000313" key="3">
    <source>
        <dbReference type="Proteomes" id="UP000036987"/>
    </source>
</evidence>
<protein>
    <submittedName>
        <fullName evidence="2">Uncharacterized protein</fullName>
    </submittedName>
</protein>
<sequence>MKSGINGVKPRFLILAALLAVFLILSMEASAGRHLLEQATDNAELSPNDVDIESYHPYHGHWHHGHHHRHGHRHGYYRH</sequence>
<comment type="caution">
    <text evidence="2">The sequence shown here is derived from an EMBL/GenBank/DDBJ whole genome shotgun (WGS) entry which is preliminary data.</text>
</comment>
<dbReference type="Proteomes" id="UP000036987">
    <property type="component" value="Unassembled WGS sequence"/>
</dbReference>
<accession>A0A0K9PC84</accession>
<proteinExistence type="predicted"/>
<reference evidence="3" key="1">
    <citation type="journal article" date="2016" name="Nature">
        <title>The genome of the seagrass Zostera marina reveals angiosperm adaptation to the sea.</title>
        <authorList>
            <person name="Olsen J.L."/>
            <person name="Rouze P."/>
            <person name="Verhelst B."/>
            <person name="Lin Y.-C."/>
            <person name="Bayer T."/>
            <person name="Collen J."/>
            <person name="Dattolo E."/>
            <person name="De Paoli E."/>
            <person name="Dittami S."/>
            <person name="Maumus F."/>
            <person name="Michel G."/>
            <person name="Kersting A."/>
            <person name="Lauritano C."/>
            <person name="Lohaus R."/>
            <person name="Toepel M."/>
            <person name="Tonon T."/>
            <person name="Vanneste K."/>
            <person name="Amirebrahimi M."/>
            <person name="Brakel J."/>
            <person name="Bostroem C."/>
            <person name="Chovatia M."/>
            <person name="Grimwood J."/>
            <person name="Jenkins J.W."/>
            <person name="Jueterbock A."/>
            <person name="Mraz A."/>
            <person name="Stam W.T."/>
            <person name="Tice H."/>
            <person name="Bornberg-Bauer E."/>
            <person name="Green P.J."/>
            <person name="Pearson G.A."/>
            <person name="Procaccini G."/>
            <person name="Duarte C.M."/>
            <person name="Schmutz J."/>
            <person name="Reusch T.B.H."/>
            <person name="Van de Peer Y."/>
        </authorList>
    </citation>
    <scope>NUCLEOTIDE SEQUENCE [LARGE SCALE GENOMIC DNA]</scope>
    <source>
        <strain evidence="3">cv. Finnish</strain>
    </source>
</reference>
<keyword evidence="1" id="KW-0732">Signal</keyword>
<keyword evidence="3" id="KW-1185">Reference proteome</keyword>
<gene>
    <name evidence="2" type="ORF">ZOSMA_28G00140</name>
</gene>
<feature type="chain" id="PRO_5005527453" evidence="1">
    <location>
        <begin position="32"/>
        <end position="79"/>
    </location>
</feature>
<dbReference type="EMBL" id="LFYR01000958">
    <property type="protein sequence ID" value="KMZ66658.1"/>
    <property type="molecule type" value="Genomic_DNA"/>
</dbReference>
<evidence type="ECO:0000256" key="1">
    <source>
        <dbReference type="SAM" id="SignalP"/>
    </source>
</evidence>
<dbReference type="AlphaFoldDB" id="A0A0K9PC84"/>